<evidence type="ECO:0000256" key="1">
    <source>
        <dbReference type="SAM" id="MobiDB-lite"/>
    </source>
</evidence>
<evidence type="ECO:0000313" key="3">
    <source>
        <dbReference type="Proteomes" id="UP000826656"/>
    </source>
</evidence>
<dbReference type="EMBL" id="JAIVGD010000003">
    <property type="protein sequence ID" value="KAH0776529.1"/>
    <property type="molecule type" value="Genomic_DNA"/>
</dbReference>
<evidence type="ECO:0000313" key="2">
    <source>
        <dbReference type="EMBL" id="KAH0776529.1"/>
    </source>
</evidence>
<feature type="compositionally biased region" description="Polar residues" evidence="1">
    <location>
        <begin position="43"/>
        <end position="58"/>
    </location>
</feature>
<gene>
    <name evidence="2" type="ORF">KY290_007940</name>
</gene>
<dbReference type="Proteomes" id="UP000826656">
    <property type="component" value="Unassembled WGS sequence"/>
</dbReference>
<sequence>MPREPHSNDECFQGMYDNERRDDIRIICGPTDATSEPILPINTRRSCGGDSNPSHENC</sequence>
<accession>A0ABQ7W760</accession>
<name>A0ABQ7W760_SOLTU</name>
<organism evidence="2 3">
    <name type="scientific">Solanum tuberosum</name>
    <name type="common">Potato</name>
    <dbReference type="NCBI Taxonomy" id="4113"/>
    <lineage>
        <taxon>Eukaryota</taxon>
        <taxon>Viridiplantae</taxon>
        <taxon>Streptophyta</taxon>
        <taxon>Embryophyta</taxon>
        <taxon>Tracheophyta</taxon>
        <taxon>Spermatophyta</taxon>
        <taxon>Magnoliopsida</taxon>
        <taxon>eudicotyledons</taxon>
        <taxon>Gunneridae</taxon>
        <taxon>Pentapetalae</taxon>
        <taxon>asterids</taxon>
        <taxon>lamiids</taxon>
        <taxon>Solanales</taxon>
        <taxon>Solanaceae</taxon>
        <taxon>Solanoideae</taxon>
        <taxon>Solaneae</taxon>
        <taxon>Solanum</taxon>
    </lineage>
</organism>
<keyword evidence="3" id="KW-1185">Reference proteome</keyword>
<comment type="caution">
    <text evidence="2">The sequence shown here is derived from an EMBL/GenBank/DDBJ whole genome shotgun (WGS) entry which is preliminary data.</text>
</comment>
<proteinExistence type="predicted"/>
<feature type="region of interest" description="Disordered" evidence="1">
    <location>
        <begin position="31"/>
        <end position="58"/>
    </location>
</feature>
<reference evidence="2 3" key="1">
    <citation type="journal article" date="2021" name="bioRxiv">
        <title>Chromosome-scale and haplotype-resolved genome assembly of a tetraploid potato cultivar.</title>
        <authorList>
            <person name="Sun H."/>
            <person name="Jiao W.-B."/>
            <person name="Krause K."/>
            <person name="Campoy J.A."/>
            <person name="Goel M."/>
            <person name="Folz-Donahue K."/>
            <person name="Kukat C."/>
            <person name="Huettel B."/>
            <person name="Schneeberger K."/>
        </authorList>
    </citation>
    <scope>NUCLEOTIDE SEQUENCE [LARGE SCALE GENOMIC DNA]</scope>
    <source>
        <strain evidence="2">SolTubOtavaFocal</strain>
        <tissue evidence="2">Leaves</tissue>
    </source>
</reference>
<protein>
    <submittedName>
        <fullName evidence="2">Uncharacterized protein</fullName>
    </submittedName>
</protein>